<evidence type="ECO:0000259" key="6">
    <source>
        <dbReference type="PROSITE" id="PS50931"/>
    </source>
</evidence>
<evidence type="ECO:0000256" key="4">
    <source>
        <dbReference type="ARBA" id="ARBA00023159"/>
    </source>
</evidence>
<dbReference type="InterPro" id="IPR036388">
    <property type="entry name" value="WH-like_DNA-bd_sf"/>
</dbReference>
<keyword evidence="5" id="KW-0804">Transcription</keyword>
<feature type="domain" description="HTH lysR-type" evidence="6">
    <location>
        <begin position="1"/>
        <end position="60"/>
    </location>
</feature>
<dbReference type="EMBL" id="JAHKNI010000015">
    <property type="protein sequence ID" value="MBU3066554.1"/>
    <property type="molecule type" value="Genomic_DNA"/>
</dbReference>
<keyword evidence="8" id="KW-1185">Reference proteome</keyword>
<dbReference type="PRINTS" id="PR00039">
    <property type="entry name" value="HTHLYSR"/>
</dbReference>
<dbReference type="InterPro" id="IPR000847">
    <property type="entry name" value="LysR_HTH_N"/>
</dbReference>
<comment type="similarity">
    <text evidence="1">Belongs to the LysR transcriptional regulatory family.</text>
</comment>
<dbReference type="PROSITE" id="PS50931">
    <property type="entry name" value="HTH_LYSR"/>
    <property type="match status" value="1"/>
</dbReference>
<dbReference type="Pfam" id="PF00126">
    <property type="entry name" value="HTH_1"/>
    <property type="match status" value="1"/>
</dbReference>
<dbReference type="Proteomes" id="UP000733379">
    <property type="component" value="Unassembled WGS sequence"/>
</dbReference>
<organism evidence="7 8">
    <name type="scientific">Nocardia albiluteola</name>
    <dbReference type="NCBI Taxonomy" id="2842303"/>
    <lineage>
        <taxon>Bacteria</taxon>
        <taxon>Bacillati</taxon>
        <taxon>Actinomycetota</taxon>
        <taxon>Actinomycetes</taxon>
        <taxon>Mycobacteriales</taxon>
        <taxon>Nocardiaceae</taxon>
        <taxon>Nocardia</taxon>
    </lineage>
</organism>
<sequence length="300" mass="33131">MDFTQRMLEQFVVLAQEKHFGRAADRLSMSQPPLSQAIARLERGLGVTLLDRTGRGIRLTPAGQAFARDAQQMLDLHAAATERARRIAAGLEGELRVGFINSLGYRYLPTVLGWIAEELPGLWLHLRQDSSITLADLVRTRILDLAFVRTPLRNPDGLAVHHAVTERLIAALPRGHRLAHRESVHLRELSGESFVGVGAQTLPALSEQLALACQEAGFAPRIRGHADDLQGLISYVASGSCISLVPEQLAEQPMPAIRFVPLRDSSPYLETRIAAIHLADTPDEAVRRVLDLIERRRPGR</sequence>
<keyword evidence="3" id="KW-0238">DNA-binding</keyword>
<dbReference type="InterPro" id="IPR005119">
    <property type="entry name" value="LysR_subst-bd"/>
</dbReference>
<reference evidence="7 8" key="1">
    <citation type="submission" date="2021-06" db="EMBL/GenBank/DDBJ databases">
        <title>Actinomycetes sequencing.</title>
        <authorList>
            <person name="Shan Q."/>
        </authorList>
    </citation>
    <scope>NUCLEOTIDE SEQUENCE [LARGE SCALE GENOMIC DNA]</scope>
    <source>
        <strain evidence="7 8">NEAU-G5</strain>
    </source>
</reference>
<keyword evidence="2" id="KW-0805">Transcription regulation</keyword>
<protein>
    <submittedName>
        <fullName evidence="7">LysR family transcriptional regulator</fullName>
    </submittedName>
</protein>
<proteinExistence type="inferred from homology"/>
<dbReference type="CDD" id="cd08414">
    <property type="entry name" value="PBP2_LTTR_aromatics_like"/>
    <property type="match status" value="1"/>
</dbReference>
<dbReference type="PANTHER" id="PTHR30346">
    <property type="entry name" value="TRANSCRIPTIONAL DUAL REGULATOR HCAR-RELATED"/>
    <property type="match status" value="1"/>
</dbReference>
<dbReference type="Gene3D" id="1.10.10.10">
    <property type="entry name" value="Winged helix-like DNA-binding domain superfamily/Winged helix DNA-binding domain"/>
    <property type="match status" value="1"/>
</dbReference>
<comment type="caution">
    <text evidence="7">The sequence shown here is derived from an EMBL/GenBank/DDBJ whole genome shotgun (WGS) entry which is preliminary data.</text>
</comment>
<evidence type="ECO:0000256" key="3">
    <source>
        <dbReference type="ARBA" id="ARBA00023125"/>
    </source>
</evidence>
<gene>
    <name evidence="7" type="ORF">KO481_34180</name>
</gene>
<dbReference type="SUPFAM" id="SSF46785">
    <property type="entry name" value="Winged helix' DNA-binding domain"/>
    <property type="match status" value="1"/>
</dbReference>
<dbReference type="RefSeq" id="WP_215922638.1">
    <property type="nucleotide sequence ID" value="NZ_JAHKNI010000015.1"/>
</dbReference>
<name>A0ABS6BBK0_9NOCA</name>
<evidence type="ECO:0000313" key="8">
    <source>
        <dbReference type="Proteomes" id="UP000733379"/>
    </source>
</evidence>
<dbReference type="Gene3D" id="3.40.190.10">
    <property type="entry name" value="Periplasmic binding protein-like II"/>
    <property type="match status" value="2"/>
</dbReference>
<evidence type="ECO:0000256" key="2">
    <source>
        <dbReference type="ARBA" id="ARBA00023015"/>
    </source>
</evidence>
<accession>A0ABS6BBK0</accession>
<dbReference type="Pfam" id="PF03466">
    <property type="entry name" value="LysR_substrate"/>
    <property type="match status" value="1"/>
</dbReference>
<dbReference type="PANTHER" id="PTHR30346:SF0">
    <property type="entry name" value="HCA OPERON TRANSCRIPTIONAL ACTIVATOR HCAR"/>
    <property type="match status" value="1"/>
</dbReference>
<dbReference type="InterPro" id="IPR036390">
    <property type="entry name" value="WH_DNA-bd_sf"/>
</dbReference>
<evidence type="ECO:0000313" key="7">
    <source>
        <dbReference type="EMBL" id="MBU3066554.1"/>
    </source>
</evidence>
<evidence type="ECO:0000256" key="1">
    <source>
        <dbReference type="ARBA" id="ARBA00009437"/>
    </source>
</evidence>
<dbReference type="SUPFAM" id="SSF53850">
    <property type="entry name" value="Periplasmic binding protein-like II"/>
    <property type="match status" value="1"/>
</dbReference>
<evidence type="ECO:0000256" key="5">
    <source>
        <dbReference type="ARBA" id="ARBA00023163"/>
    </source>
</evidence>
<keyword evidence="4" id="KW-0010">Activator</keyword>